<sequence>MLSSNEKINMPSLSTFVGFIPQLQVIAFGVEAIGWMVKESLKESKEVVDESMWADWQNVKCKGLKYAQDFIQSSWTREKLFRSFSISKNTLDSLLKGKIKTFREFTNLNNEDRTDKDYTVICYDLLDENTKKTLTIIDSVFIND</sequence>
<dbReference type="Proteomes" id="UP001151133">
    <property type="component" value="Unassembled WGS sequence"/>
</dbReference>
<dbReference type="EMBL" id="JAOZEV010000007">
    <property type="protein sequence ID" value="MCV9932754.1"/>
    <property type="molecule type" value="Genomic_DNA"/>
</dbReference>
<organism evidence="1 2">
    <name type="scientific">Flavobacterium frigoritolerans</name>
    <dbReference type="NCBI Taxonomy" id="2987686"/>
    <lineage>
        <taxon>Bacteria</taxon>
        <taxon>Pseudomonadati</taxon>
        <taxon>Bacteroidota</taxon>
        <taxon>Flavobacteriia</taxon>
        <taxon>Flavobacteriales</taxon>
        <taxon>Flavobacteriaceae</taxon>
        <taxon>Flavobacterium</taxon>
    </lineage>
</organism>
<keyword evidence="2" id="KW-1185">Reference proteome</keyword>
<evidence type="ECO:0000313" key="2">
    <source>
        <dbReference type="Proteomes" id="UP001151133"/>
    </source>
</evidence>
<evidence type="ECO:0000313" key="1">
    <source>
        <dbReference type="EMBL" id="MCV9932754.1"/>
    </source>
</evidence>
<reference evidence="1" key="1">
    <citation type="submission" date="2022-10" db="EMBL/GenBank/DDBJ databases">
        <title>Two novel species of Flavobacterium.</title>
        <authorList>
            <person name="Liu Q."/>
            <person name="Xin Y.-H."/>
        </authorList>
    </citation>
    <scope>NUCLEOTIDE SEQUENCE</scope>
    <source>
        <strain evidence="1">LS1R47</strain>
    </source>
</reference>
<comment type="caution">
    <text evidence="1">The sequence shown here is derived from an EMBL/GenBank/DDBJ whole genome shotgun (WGS) entry which is preliminary data.</text>
</comment>
<accession>A0A9X2ZKJ2</accession>
<protein>
    <submittedName>
        <fullName evidence="1">Uncharacterized protein</fullName>
    </submittedName>
</protein>
<name>A0A9X2ZKJ2_9FLAO</name>
<dbReference type="RefSeq" id="WP_264287002.1">
    <property type="nucleotide sequence ID" value="NZ_JAOZEV010000007.1"/>
</dbReference>
<dbReference type="AlphaFoldDB" id="A0A9X2ZKJ2"/>
<gene>
    <name evidence="1" type="ORF">OIU80_10710</name>
</gene>
<proteinExistence type="predicted"/>